<feature type="region of interest" description="Disordered" evidence="1">
    <location>
        <begin position="224"/>
        <end position="244"/>
    </location>
</feature>
<dbReference type="OrthoDB" id="3778483at2759"/>
<evidence type="ECO:0000313" key="2">
    <source>
        <dbReference type="EMBL" id="KAF1944609.1"/>
    </source>
</evidence>
<evidence type="ECO:0000256" key="1">
    <source>
        <dbReference type="SAM" id="MobiDB-lite"/>
    </source>
</evidence>
<evidence type="ECO:0000313" key="3">
    <source>
        <dbReference type="Proteomes" id="UP000800038"/>
    </source>
</evidence>
<accession>A0A6A5SYY3</accession>
<name>A0A6A5SYY3_9PLEO</name>
<sequence length="244" mass="27688">MTELLPAPHLAYIRTCSEPDDSRRPISGLLTKYVKQEDPKIWYKGIKHRFLLDAANVSDTFLDIFISALPTNPVYYPLWNVQNSDLDLRIFPAHAAAAASKRLLQRCETESIQAGVSGEDDAECNEIMLHPQVRLRYRFNDHVSLILVRPGVRQENMLTNPKYDVSKFANSPFRLQGQYKGFTWRPNSGCSHGNGLWHFQCCGGKCKRGRWKMNPGVEKLISEGAKPPERASKEWSDLTANGIL</sequence>
<dbReference type="Proteomes" id="UP000800038">
    <property type="component" value="Unassembled WGS sequence"/>
</dbReference>
<organism evidence="2 3">
    <name type="scientific">Clathrospora elynae</name>
    <dbReference type="NCBI Taxonomy" id="706981"/>
    <lineage>
        <taxon>Eukaryota</taxon>
        <taxon>Fungi</taxon>
        <taxon>Dikarya</taxon>
        <taxon>Ascomycota</taxon>
        <taxon>Pezizomycotina</taxon>
        <taxon>Dothideomycetes</taxon>
        <taxon>Pleosporomycetidae</taxon>
        <taxon>Pleosporales</taxon>
        <taxon>Diademaceae</taxon>
        <taxon>Clathrospora</taxon>
    </lineage>
</organism>
<gene>
    <name evidence="2" type="ORF">EJ02DRAFT_340314</name>
</gene>
<feature type="compositionally biased region" description="Basic and acidic residues" evidence="1">
    <location>
        <begin position="226"/>
        <end position="236"/>
    </location>
</feature>
<protein>
    <submittedName>
        <fullName evidence="2">Uncharacterized protein</fullName>
    </submittedName>
</protein>
<proteinExistence type="predicted"/>
<dbReference type="EMBL" id="ML976015">
    <property type="protein sequence ID" value="KAF1944609.1"/>
    <property type="molecule type" value="Genomic_DNA"/>
</dbReference>
<keyword evidence="3" id="KW-1185">Reference proteome</keyword>
<dbReference type="AlphaFoldDB" id="A0A6A5SYY3"/>
<reference evidence="2" key="1">
    <citation type="journal article" date="2020" name="Stud. Mycol.">
        <title>101 Dothideomycetes genomes: a test case for predicting lifestyles and emergence of pathogens.</title>
        <authorList>
            <person name="Haridas S."/>
            <person name="Albert R."/>
            <person name="Binder M."/>
            <person name="Bloem J."/>
            <person name="Labutti K."/>
            <person name="Salamov A."/>
            <person name="Andreopoulos B."/>
            <person name="Baker S."/>
            <person name="Barry K."/>
            <person name="Bills G."/>
            <person name="Bluhm B."/>
            <person name="Cannon C."/>
            <person name="Castanera R."/>
            <person name="Culley D."/>
            <person name="Daum C."/>
            <person name="Ezra D."/>
            <person name="Gonzalez J."/>
            <person name="Henrissat B."/>
            <person name="Kuo A."/>
            <person name="Liang C."/>
            <person name="Lipzen A."/>
            <person name="Lutzoni F."/>
            <person name="Magnuson J."/>
            <person name="Mondo S."/>
            <person name="Nolan M."/>
            <person name="Ohm R."/>
            <person name="Pangilinan J."/>
            <person name="Park H.-J."/>
            <person name="Ramirez L."/>
            <person name="Alfaro M."/>
            <person name="Sun H."/>
            <person name="Tritt A."/>
            <person name="Yoshinaga Y."/>
            <person name="Zwiers L.-H."/>
            <person name="Turgeon B."/>
            <person name="Goodwin S."/>
            <person name="Spatafora J."/>
            <person name="Crous P."/>
            <person name="Grigoriev I."/>
        </authorList>
    </citation>
    <scope>NUCLEOTIDE SEQUENCE</scope>
    <source>
        <strain evidence="2">CBS 161.51</strain>
    </source>
</reference>